<dbReference type="EMBL" id="JANLCK010000004">
    <property type="protein sequence ID" value="MCS5726180.1"/>
    <property type="molecule type" value="Genomic_DNA"/>
</dbReference>
<sequence length="263" mass="26933">MSTAPILPYEPIPTQPPKRRAKRWPWVLLGVLVLLVVAVVIADIALRSYAEGRAADEISSQLPENVEGDIDVTIGGTSFLAQVVTGRLDRVDLDAPAITAGGIPLSAHVVATGVPTDLSQPIDDVKATLSLDQAAVDEVATLPGDATLKLGDGGQVSFDGTVSLFGFSLGYTVTGTVEGSGTEVVVVPVAATLSQGAGSLDIDLDELLGTVADNPIPLCVANYLPVGAEIDEIAIDGGTATVRLSAEDFVADGESLSTFGTCP</sequence>
<protein>
    <submittedName>
        <fullName evidence="2">DUF2993 domain-containing protein</fullName>
    </submittedName>
</protein>
<dbReference type="InterPro" id="IPR021373">
    <property type="entry name" value="DUF2993"/>
</dbReference>
<proteinExistence type="predicted"/>
<comment type="caution">
    <text evidence="2">The sequence shown here is derived from an EMBL/GenBank/DDBJ whole genome shotgun (WGS) entry which is preliminary data.</text>
</comment>
<accession>A0AA41XH72</accession>
<keyword evidence="3" id="KW-1185">Reference proteome</keyword>
<reference evidence="2" key="1">
    <citation type="submission" date="2022-08" db="EMBL/GenBank/DDBJ databases">
        <authorList>
            <person name="Deng Y."/>
            <person name="Han X.-F."/>
            <person name="Zhang Y.-Q."/>
        </authorList>
    </citation>
    <scope>NUCLEOTIDE SEQUENCE</scope>
    <source>
        <strain evidence="2">CPCC 203407</strain>
    </source>
</reference>
<dbReference type="Proteomes" id="UP001165587">
    <property type="component" value="Unassembled WGS sequence"/>
</dbReference>
<feature type="transmembrane region" description="Helical" evidence="1">
    <location>
        <begin position="26"/>
        <end position="46"/>
    </location>
</feature>
<dbReference type="RefSeq" id="WP_259527323.1">
    <property type="nucleotide sequence ID" value="NZ_JANLCK010000004.1"/>
</dbReference>
<keyword evidence="1" id="KW-0472">Membrane</keyword>
<gene>
    <name evidence="2" type="ORF">N1028_09770</name>
</gene>
<name>A0AA41XH72_9MICO</name>
<keyword evidence="1" id="KW-0812">Transmembrane</keyword>
<dbReference type="Pfam" id="PF11209">
    <property type="entry name" value="LmeA"/>
    <property type="match status" value="1"/>
</dbReference>
<organism evidence="2 3">
    <name type="scientific">Herbiconiux oxytropis</name>
    <dbReference type="NCBI Taxonomy" id="2970915"/>
    <lineage>
        <taxon>Bacteria</taxon>
        <taxon>Bacillati</taxon>
        <taxon>Actinomycetota</taxon>
        <taxon>Actinomycetes</taxon>
        <taxon>Micrococcales</taxon>
        <taxon>Microbacteriaceae</taxon>
        <taxon>Herbiconiux</taxon>
    </lineage>
</organism>
<evidence type="ECO:0000313" key="2">
    <source>
        <dbReference type="EMBL" id="MCS5726180.1"/>
    </source>
</evidence>
<dbReference type="AlphaFoldDB" id="A0AA41XH72"/>
<evidence type="ECO:0000256" key="1">
    <source>
        <dbReference type="SAM" id="Phobius"/>
    </source>
</evidence>
<keyword evidence="1" id="KW-1133">Transmembrane helix</keyword>
<evidence type="ECO:0000313" key="3">
    <source>
        <dbReference type="Proteomes" id="UP001165587"/>
    </source>
</evidence>